<dbReference type="EMBL" id="CAEY01000676">
    <property type="status" value="NOT_ANNOTATED_CDS"/>
    <property type="molecule type" value="Genomic_DNA"/>
</dbReference>
<protein>
    <submittedName>
        <fullName evidence="3">Uncharacterized protein</fullName>
    </submittedName>
</protein>
<reference evidence="3" key="2">
    <citation type="submission" date="2016-04" db="UniProtKB">
        <authorList>
            <consortium name="EnsemblMetazoa"/>
        </authorList>
    </citation>
    <scope>IDENTIFICATION</scope>
</reference>
<name>A0A158P5F1_TETUR</name>
<feature type="compositionally biased region" description="Basic and acidic residues" evidence="1">
    <location>
        <begin position="162"/>
        <end position="171"/>
    </location>
</feature>
<proteinExistence type="predicted"/>
<feature type="region of interest" description="Disordered" evidence="1">
    <location>
        <begin position="78"/>
        <end position="136"/>
    </location>
</feature>
<sequence>MIWSIFFGYLISTLLISISLSFEPNPIISGNHKLLLKPFKIVIPRDDLTYLQPYPESLAYNLGRQRINDYVKARLADHPNEYGESKEDGESEGSYEEDENEEDLDEINNTNNKNSNKNDLYQQRHNHNGKDVRQVNKKRSSVMLNRLGFVLHKAAHKVNAPRMEKSTRSDDIGGGPKFTDKSGTKDNMLKCFFNGVSCF</sequence>
<accession>A0A158P5F1</accession>
<dbReference type="Proteomes" id="UP000015104">
    <property type="component" value="Unassembled WGS sequence"/>
</dbReference>
<evidence type="ECO:0000256" key="1">
    <source>
        <dbReference type="SAM" id="MobiDB-lite"/>
    </source>
</evidence>
<dbReference type="EnsemblMetazoa" id="tetur25g02092.1">
    <property type="protein sequence ID" value="tetur25g02092.1"/>
    <property type="gene ID" value="tetur25g02092"/>
</dbReference>
<organism evidence="3 4">
    <name type="scientific">Tetranychus urticae</name>
    <name type="common">Two-spotted spider mite</name>
    <dbReference type="NCBI Taxonomy" id="32264"/>
    <lineage>
        <taxon>Eukaryota</taxon>
        <taxon>Metazoa</taxon>
        <taxon>Ecdysozoa</taxon>
        <taxon>Arthropoda</taxon>
        <taxon>Chelicerata</taxon>
        <taxon>Arachnida</taxon>
        <taxon>Acari</taxon>
        <taxon>Acariformes</taxon>
        <taxon>Trombidiformes</taxon>
        <taxon>Prostigmata</taxon>
        <taxon>Eleutherengona</taxon>
        <taxon>Raphignathae</taxon>
        <taxon>Tetranychoidea</taxon>
        <taxon>Tetranychidae</taxon>
        <taxon>Tetranychus</taxon>
    </lineage>
</organism>
<evidence type="ECO:0000313" key="4">
    <source>
        <dbReference type="Proteomes" id="UP000015104"/>
    </source>
</evidence>
<feature type="region of interest" description="Disordered" evidence="1">
    <location>
        <begin position="159"/>
        <end position="180"/>
    </location>
</feature>
<dbReference type="AlphaFoldDB" id="A0A158P5F1"/>
<keyword evidence="2" id="KW-0732">Signal</keyword>
<evidence type="ECO:0000313" key="3">
    <source>
        <dbReference type="EnsemblMetazoa" id="tetur25g02092.1"/>
    </source>
</evidence>
<evidence type="ECO:0000256" key="2">
    <source>
        <dbReference type="SAM" id="SignalP"/>
    </source>
</evidence>
<dbReference type="OrthoDB" id="10636392at2759"/>
<reference evidence="4" key="1">
    <citation type="submission" date="2011-08" db="EMBL/GenBank/DDBJ databases">
        <authorList>
            <person name="Rombauts S."/>
        </authorList>
    </citation>
    <scope>NUCLEOTIDE SEQUENCE</scope>
    <source>
        <strain evidence="4">London</strain>
    </source>
</reference>
<feature type="compositionally biased region" description="Low complexity" evidence="1">
    <location>
        <begin position="108"/>
        <end position="118"/>
    </location>
</feature>
<feature type="compositionally biased region" description="Acidic residues" evidence="1">
    <location>
        <begin position="89"/>
        <end position="106"/>
    </location>
</feature>
<feature type="signal peptide" evidence="2">
    <location>
        <begin position="1"/>
        <end position="21"/>
    </location>
</feature>
<dbReference type="KEGG" id="tut:107368173"/>
<feature type="compositionally biased region" description="Basic and acidic residues" evidence="1">
    <location>
        <begin position="78"/>
        <end position="88"/>
    </location>
</feature>
<gene>
    <name evidence="3" type="primary">107368173</name>
</gene>
<feature type="chain" id="PRO_5007630038" evidence="2">
    <location>
        <begin position="22"/>
        <end position="199"/>
    </location>
</feature>
<keyword evidence="4" id="KW-1185">Reference proteome</keyword>